<feature type="transmembrane region" description="Helical" evidence="7">
    <location>
        <begin position="333"/>
        <end position="354"/>
    </location>
</feature>
<evidence type="ECO:0000256" key="4">
    <source>
        <dbReference type="ARBA" id="ARBA00022989"/>
    </source>
</evidence>
<evidence type="ECO:0000256" key="3">
    <source>
        <dbReference type="ARBA" id="ARBA00022692"/>
    </source>
</evidence>
<keyword evidence="3 7" id="KW-0812">Transmembrane</keyword>
<accession>A0A0N1H7S6</accession>
<feature type="transmembrane region" description="Helical" evidence="7">
    <location>
        <begin position="171"/>
        <end position="190"/>
    </location>
</feature>
<dbReference type="GO" id="GO:0022857">
    <property type="term" value="F:transmembrane transporter activity"/>
    <property type="evidence" value="ECO:0007669"/>
    <property type="project" value="InterPro"/>
</dbReference>
<feature type="transmembrane region" description="Helical" evidence="7">
    <location>
        <begin position="237"/>
        <end position="255"/>
    </location>
</feature>
<dbReference type="PANTHER" id="PTHR45649">
    <property type="entry name" value="AMINO-ACID PERMEASE BAT1"/>
    <property type="match status" value="1"/>
</dbReference>
<feature type="transmembrane region" description="Helical" evidence="7">
    <location>
        <begin position="42"/>
        <end position="66"/>
    </location>
</feature>
<feature type="transmembrane region" description="Helical" evidence="7">
    <location>
        <begin position="276"/>
        <end position="298"/>
    </location>
</feature>
<dbReference type="PIRSF" id="PIRSF006060">
    <property type="entry name" value="AA_transporter"/>
    <property type="match status" value="1"/>
</dbReference>
<feature type="transmembrane region" description="Helical" evidence="7">
    <location>
        <begin position="447"/>
        <end position="470"/>
    </location>
</feature>
<gene>
    <name evidence="8" type="ORF">AB675_4536</name>
</gene>
<organism evidence="8 9">
    <name type="scientific">Cyphellophora attinorum</name>
    <dbReference type="NCBI Taxonomy" id="1664694"/>
    <lineage>
        <taxon>Eukaryota</taxon>
        <taxon>Fungi</taxon>
        <taxon>Dikarya</taxon>
        <taxon>Ascomycota</taxon>
        <taxon>Pezizomycotina</taxon>
        <taxon>Eurotiomycetes</taxon>
        <taxon>Chaetothyriomycetidae</taxon>
        <taxon>Chaetothyriales</taxon>
        <taxon>Cyphellophoraceae</taxon>
        <taxon>Cyphellophora</taxon>
    </lineage>
</organism>
<feature type="transmembrane region" description="Helical" evidence="7">
    <location>
        <begin position="197"/>
        <end position="217"/>
    </location>
</feature>
<evidence type="ECO:0000313" key="8">
    <source>
        <dbReference type="EMBL" id="KPI39182.1"/>
    </source>
</evidence>
<feature type="transmembrane region" description="Helical" evidence="7">
    <location>
        <begin position="78"/>
        <end position="102"/>
    </location>
</feature>
<keyword evidence="2" id="KW-0813">Transport</keyword>
<dbReference type="EMBL" id="LFJN01000016">
    <property type="protein sequence ID" value="KPI39182.1"/>
    <property type="molecule type" value="Genomic_DNA"/>
</dbReference>
<evidence type="ECO:0000313" key="9">
    <source>
        <dbReference type="Proteomes" id="UP000038010"/>
    </source>
</evidence>
<protein>
    <submittedName>
        <fullName evidence="8">Choline transport protein</fullName>
    </submittedName>
</protein>
<name>A0A0N1H7S6_9EURO</name>
<feature type="region of interest" description="Disordered" evidence="6">
    <location>
        <begin position="1"/>
        <end position="32"/>
    </location>
</feature>
<dbReference type="VEuPathDB" id="FungiDB:AB675_4536"/>
<dbReference type="GO" id="GO:0016020">
    <property type="term" value="C:membrane"/>
    <property type="evidence" value="ECO:0007669"/>
    <property type="project" value="UniProtKB-SubCell"/>
</dbReference>
<evidence type="ECO:0000256" key="7">
    <source>
        <dbReference type="SAM" id="Phobius"/>
    </source>
</evidence>
<proteinExistence type="predicted"/>
<comment type="caution">
    <text evidence="8">The sequence shown here is derived from an EMBL/GenBank/DDBJ whole genome shotgun (WGS) entry which is preliminary data.</text>
</comment>
<comment type="subcellular location">
    <subcellularLocation>
        <location evidence="1">Membrane</location>
        <topology evidence="1">Multi-pass membrane protein</topology>
    </subcellularLocation>
</comment>
<keyword evidence="5 7" id="KW-0472">Membrane</keyword>
<dbReference type="AlphaFoldDB" id="A0A0N1H7S6"/>
<dbReference type="STRING" id="1664694.A0A0N1H7S6"/>
<dbReference type="GeneID" id="28736561"/>
<feature type="transmembrane region" description="Helical" evidence="7">
    <location>
        <begin position="476"/>
        <end position="497"/>
    </location>
</feature>
<reference evidence="8 9" key="1">
    <citation type="submission" date="2015-06" db="EMBL/GenBank/DDBJ databases">
        <title>Draft genome of the ant-associated black yeast Phialophora attae CBS 131958.</title>
        <authorList>
            <person name="Moreno L.F."/>
            <person name="Stielow B.J."/>
            <person name="de Hoog S."/>
            <person name="Vicente V.A."/>
            <person name="Weiss V.A."/>
            <person name="de Vries M."/>
            <person name="Cruz L.M."/>
            <person name="Souza E.M."/>
        </authorList>
    </citation>
    <scope>NUCLEOTIDE SEQUENCE [LARGE SCALE GENOMIC DNA]</scope>
    <source>
        <strain evidence="8 9">CBS 131958</strain>
    </source>
</reference>
<dbReference type="Pfam" id="PF13520">
    <property type="entry name" value="AA_permease_2"/>
    <property type="match status" value="1"/>
</dbReference>
<feature type="transmembrane region" description="Helical" evidence="7">
    <location>
        <begin position="401"/>
        <end position="426"/>
    </location>
</feature>
<evidence type="ECO:0000256" key="2">
    <source>
        <dbReference type="ARBA" id="ARBA00022448"/>
    </source>
</evidence>
<evidence type="ECO:0000256" key="5">
    <source>
        <dbReference type="ARBA" id="ARBA00023136"/>
    </source>
</evidence>
<dbReference type="PANTHER" id="PTHR45649:SF1">
    <property type="entry name" value="TRANSPORTER, PUTATIVE (EUROFUNG)-RELATED"/>
    <property type="match status" value="1"/>
</dbReference>
<dbReference type="InterPro" id="IPR002293">
    <property type="entry name" value="AA/rel_permease1"/>
</dbReference>
<dbReference type="OrthoDB" id="3257095at2759"/>
<dbReference type="RefSeq" id="XP_017999145.1">
    <property type="nucleotide sequence ID" value="XM_018144681.1"/>
</dbReference>
<dbReference type="Proteomes" id="UP000038010">
    <property type="component" value="Unassembled WGS sequence"/>
</dbReference>
<feature type="transmembrane region" description="Helical" evidence="7">
    <location>
        <begin position="123"/>
        <end position="151"/>
    </location>
</feature>
<evidence type="ECO:0000256" key="1">
    <source>
        <dbReference type="ARBA" id="ARBA00004141"/>
    </source>
</evidence>
<evidence type="ECO:0000256" key="6">
    <source>
        <dbReference type="SAM" id="MobiDB-lite"/>
    </source>
</evidence>
<keyword evidence="9" id="KW-1185">Reference proteome</keyword>
<dbReference type="Gene3D" id="1.20.1740.10">
    <property type="entry name" value="Amino acid/polyamine transporter I"/>
    <property type="match status" value="1"/>
</dbReference>
<feature type="transmembrane region" description="Helical" evidence="7">
    <location>
        <begin position="375"/>
        <end position="395"/>
    </location>
</feature>
<sequence>MTKEAEAAPYNDNDTDSSSAGNSQDEADMHRMGKAQQTRRNFGLIPMLGFTTIMLCSWESAYPFFLTGFINGGGPTLIYGYLFCWLGSLATCASISEMASMYPTSGGQYHWVALLSPPRYANFLSWLTGWVSAIGWQAGASSGTFLGGTLIQGLLVLNDPSYNYKRWHGTLLLYAVLLVALFVNTILIKLLPYLEGLILVLHIAGFFGILIPLVHLAPMSSAQFVFADFLEASGYPTGLNFFVGLTTSAVLFIGYDGAAHMAEEVKNAAVNVPRSMFFTIWINGALGLATFIALLYSIGDIDAAISSPTGWPFTEIFYQATRSKGGATAMTSVLIVLIVCATFGYIASASRQLWAFARDRGVPGWQLISKVDHKFAIPLFAIGVTAICNALLALINIGSTVAFNAIISVLAAGLFSSYLITIGLLIRKRLVGEPLYFGPWHLGRWGLTINIFAWLYTLLVMVFSFFPPAIPVTAVSMNWSCVVFGGVVIFGLVYYAVIGRKQYNGPVIDRRVVESRRTD</sequence>
<keyword evidence="4 7" id="KW-1133">Transmembrane helix</keyword>